<protein>
    <submittedName>
        <fullName evidence="2">Uncharacterized protein</fullName>
    </submittedName>
</protein>
<gene>
    <name evidence="2" type="ORF">ACH5RR_034365</name>
</gene>
<accession>A0ABD2YAQ5</accession>
<name>A0ABD2YAQ5_9GENT</name>
<proteinExistence type="predicted"/>
<sequence>MASRKDKGKQVLVSHEETHNEQELELNQERLGGLLVSMKKVRMPTFDGKDDPEKVDKSLIEVEELWKML</sequence>
<evidence type="ECO:0000313" key="3">
    <source>
        <dbReference type="Proteomes" id="UP001630127"/>
    </source>
</evidence>
<dbReference type="Proteomes" id="UP001630127">
    <property type="component" value="Unassembled WGS sequence"/>
</dbReference>
<organism evidence="2 3">
    <name type="scientific">Cinchona calisaya</name>
    <dbReference type="NCBI Taxonomy" id="153742"/>
    <lineage>
        <taxon>Eukaryota</taxon>
        <taxon>Viridiplantae</taxon>
        <taxon>Streptophyta</taxon>
        <taxon>Embryophyta</taxon>
        <taxon>Tracheophyta</taxon>
        <taxon>Spermatophyta</taxon>
        <taxon>Magnoliopsida</taxon>
        <taxon>eudicotyledons</taxon>
        <taxon>Gunneridae</taxon>
        <taxon>Pentapetalae</taxon>
        <taxon>asterids</taxon>
        <taxon>lamiids</taxon>
        <taxon>Gentianales</taxon>
        <taxon>Rubiaceae</taxon>
        <taxon>Cinchonoideae</taxon>
        <taxon>Cinchoneae</taxon>
        <taxon>Cinchona</taxon>
    </lineage>
</organism>
<evidence type="ECO:0000313" key="2">
    <source>
        <dbReference type="EMBL" id="KAL3504524.1"/>
    </source>
</evidence>
<feature type="region of interest" description="Disordered" evidence="1">
    <location>
        <begin position="1"/>
        <end position="24"/>
    </location>
</feature>
<dbReference type="AlphaFoldDB" id="A0ABD2YAQ5"/>
<dbReference type="EMBL" id="JBJUIK010000014">
    <property type="protein sequence ID" value="KAL3504524.1"/>
    <property type="molecule type" value="Genomic_DNA"/>
</dbReference>
<keyword evidence="3" id="KW-1185">Reference proteome</keyword>
<feature type="compositionally biased region" description="Basic and acidic residues" evidence="1">
    <location>
        <begin position="1"/>
        <end position="22"/>
    </location>
</feature>
<comment type="caution">
    <text evidence="2">The sequence shown here is derived from an EMBL/GenBank/DDBJ whole genome shotgun (WGS) entry which is preliminary data.</text>
</comment>
<reference evidence="2 3" key="1">
    <citation type="submission" date="2024-11" db="EMBL/GenBank/DDBJ databases">
        <title>A near-complete genome assembly of Cinchona calisaya.</title>
        <authorList>
            <person name="Lian D.C."/>
            <person name="Zhao X.W."/>
            <person name="Wei L."/>
        </authorList>
    </citation>
    <scope>NUCLEOTIDE SEQUENCE [LARGE SCALE GENOMIC DNA]</scope>
    <source>
        <tissue evidence="2">Nenye</tissue>
    </source>
</reference>
<evidence type="ECO:0000256" key="1">
    <source>
        <dbReference type="SAM" id="MobiDB-lite"/>
    </source>
</evidence>